<dbReference type="EMBL" id="KN818339">
    <property type="protein sequence ID" value="KIL58391.1"/>
    <property type="molecule type" value="Genomic_DNA"/>
</dbReference>
<sequence>MKLIFVATLGLALVKTNFVLSALSQNDQSALTYACTPDHQGCGSHWECCSRNCGQYDECWPCIRIGEDCRETVQCCGETICNPRTKKCDASCLSDGKECTASPQCCSTYCNSKGMCSKLGLRL</sequence>
<gene>
    <name evidence="2" type="ORF">M378DRAFT_318350</name>
</gene>
<dbReference type="Proteomes" id="UP000054549">
    <property type="component" value="Unassembled WGS sequence"/>
</dbReference>
<dbReference type="HOGENOM" id="CLU_2014670_0_0_1"/>
<proteinExistence type="predicted"/>
<dbReference type="AlphaFoldDB" id="A0A0C2WNW9"/>
<organism evidence="2 3">
    <name type="scientific">Amanita muscaria (strain Koide BX008)</name>
    <dbReference type="NCBI Taxonomy" id="946122"/>
    <lineage>
        <taxon>Eukaryota</taxon>
        <taxon>Fungi</taxon>
        <taxon>Dikarya</taxon>
        <taxon>Basidiomycota</taxon>
        <taxon>Agaricomycotina</taxon>
        <taxon>Agaricomycetes</taxon>
        <taxon>Agaricomycetidae</taxon>
        <taxon>Agaricales</taxon>
        <taxon>Pluteineae</taxon>
        <taxon>Amanitaceae</taxon>
        <taxon>Amanita</taxon>
    </lineage>
</organism>
<evidence type="ECO:0000313" key="3">
    <source>
        <dbReference type="Proteomes" id="UP000054549"/>
    </source>
</evidence>
<dbReference type="InParanoid" id="A0A0C2WNW9"/>
<evidence type="ECO:0000256" key="1">
    <source>
        <dbReference type="SAM" id="SignalP"/>
    </source>
</evidence>
<feature type="signal peptide" evidence="1">
    <location>
        <begin position="1"/>
        <end position="24"/>
    </location>
</feature>
<accession>A0A0C2WNW9</accession>
<evidence type="ECO:0000313" key="2">
    <source>
        <dbReference type="EMBL" id="KIL58391.1"/>
    </source>
</evidence>
<reference evidence="2 3" key="1">
    <citation type="submission" date="2014-04" db="EMBL/GenBank/DDBJ databases">
        <title>Evolutionary Origins and Diversification of the Mycorrhizal Mutualists.</title>
        <authorList>
            <consortium name="DOE Joint Genome Institute"/>
            <consortium name="Mycorrhizal Genomics Consortium"/>
            <person name="Kohler A."/>
            <person name="Kuo A."/>
            <person name="Nagy L.G."/>
            <person name="Floudas D."/>
            <person name="Copeland A."/>
            <person name="Barry K.W."/>
            <person name="Cichocki N."/>
            <person name="Veneault-Fourrey C."/>
            <person name="LaButti K."/>
            <person name="Lindquist E.A."/>
            <person name="Lipzen A."/>
            <person name="Lundell T."/>
            <person name="Morin E."/>
            <person name="Murat C."/>
            <person name="Riley R."/>
            <person name="Ohm R."/>
            <person name="Sun H."/>
            <person name="Tunlid A."/>
            <person name="Henrissat B."/>
            <person name="Grigoriev I.V."/>
            <person name="Hibbett D.S."/>
            <person name="Martin F."/>
        </authorList>
    </citation>
    <scope>NUCLEOTIDE SEQUENCE [LARGE SCALE GENOMIC DNA]</scope>
    <source>
        <strain evidence="2 3">Koide BX008</strain>
    </source>
</reference>
<keyword evidence="1" id="KW-0732">Signal</keyword>
<protein>
    <submittedName>
        <fullName evidence="2">Uncharacterized protein</fullName>
    </submittedName>
</protein>
<keyword evidence="3" id="KW-1185">Reference proteome</keyword>
<name>A0A0C2WNW9_AMAMK</name>
<feature type="chain" id="PRO_5002158108" evidence="1">
    <location>
        <begin position="25"/>
        <end position="123"/>
    </location>
</feature>